<evidence type="ECO:0000313" key="2">
    <source>
        <dbReference type="Proteomes" id="UP000198561"/>
    </source>
</evidence>
<organism evidence="1 2">
    <name type="scientific">Chryseobacterium culicis</name>
    <dbReference type="NCBI Taxonomy" id="680127"/>
    <lineage>
        <taxon>Bacteria</taxon>
        <taxon>Pseudomonadati</taxon>
        <taxon>Bacteroidota</taxon>
        <taxon>Flavobacteriia</taxon>
        <taxon>Flavobacteriales</taxon>
        <taxon>Weeksellaceae</taxon>
        <taxon>Chryseobacterium group</taxon>
        <taxon>Chryseobacterium</taxon>
    </lineage>
</organism>
<dbReference type="EMBL" id="FNWQ01000004">
    <property type="protein sequence ID" value="SEH37193.1"/>
    <property type="molecule type" value="Genomic_DNA"/>
</dbReference>
<dbReference type="NCBIfam" id="NF047798">
    <property type="entry name" value="leader_Chryseo"/>
    <property type="match status" value="1"/>
</dbReference>
<dbReference type="AlphaFoldDB" id="A0A1H6HT66"/>
<dbReference type="InterPro" id="IPR058074">
    <property type="entry name" value="Bacteriocin-like"/>
</dbReference>
<proteinExistence type="predicted"/>
<sequence>MKNLKKLSRQVQKEIKGSGPFKRCTEHYQCPGGSCCHNTCVINPCPLE</sequence>
<name>A0A1H6HT66_CHRCI</name>
<protein>
    <submittedName>
        <fullName evidence="1">Uncharacterized protein</fullName>
    </submittedName>
</protein>
<dbReference type="Proteomes" id="UP000198561">
    <property type="component" value="Unassembled WGS sequence"/>
</dbReference>
<evidence type="ECO:0000313" key="1">
    <source>
        <dbReference type="EMBL" id="SEH37193.1"/>
    </source>
</evidence>
<dbReference type="RefSeq" id="WP_167358448.1">
    <property type="nucleotide sequence ID" value="NZ_FNWQ01000004.1"/>
</dbReference>
<gene>
    <name evidence="1" type="ORF">SAMN05421593_3376</name>
</gene>
<reference evidence="1 2" key="1">
    <citation type="submission" date="2016-10" db="EMBL/GenBank/DDBJ databases">
        <authorList>
            <person name="de Groot N.N."/>
        </authorList>
    </citation>
    <scope>NUCLEOTIDE SEQUENCE [LARGE SCALE GENOMIC DNA]</scope>
    <source>
        <strain evidence="1 2">DSM 23031</strain>
    </source>
</reference>
<accession>A0A1H6HT66</accession>